<keyword evidence="2" id="KW-1185">Reference proteome</keyword>
<name>A0A016T2Z2_9BILA</name>
<reference evidence="2" key="1">
    <citation type="journal article" date="2015" name="Nat. Genet.">
        <title>The genome and transcriptome of the zoonotic hookworm Ancylostoma ceylanicum identify infection-specific gene families.</title>
        <authorList>
            <person name="Schwarz E.M."/>
            <person name="Hu Y."/>
            <person name="Antoshechkin I."/>
            <person name="Miller M.M."/>
            <person name="Sternberg P.W."/>
            <person name="Aroian R.V."/>
        </authorList>
    </citation>
    <scope>NUCLEOTIDE SEQUENCE</scope>
    <source>
        <strain evidence="2">HY135</strain>
    </source>
</reference>
<comment type="caution">
    <text evidence="1">The sequence shown here is derived from an EMBL/GenBank/DDBJ whole genome shotgun (WGS) entry which is preliminary data.</text>
</comment>
<evidence type="ECO:0000313" key="1">
    <source>
        <dbReference type="EMBL" id="EYB97378.1"/>
    </source>
</evidence>
<sequence>MNDVFLKCSWVIVEFTASIIFALSSKLLGRRDCFEELFAFIGVLMTCEQFCGRLSMAVLLENVREVSLFDICRNRRWRKAAIRIYSAYN</sequence>
<dbReference type="AlphaFoldDB" id="A0A016T2Z2"/>
<dbReference type="EMBL" id="JARK01001477">
    <property type="protein sequence ID" value="EYB97378.1"/>
    <property type="molecule type" value="Genomic_DNA"/>
</dbReference>
<gene>
    <name evidence="1" type="primary">Acey_s0141.g2236</name>
    <name evidence="1" type="ORF">Y032_0141g2236</name>
</gene>
<dbReference type="Proteomes" id="UP000024635">
    <property type="component" value="Unassembled WGS sequence"/>
</dbReference>
<proteinExistence type="predicted"/>
<evidence type="ECO:0000313" key="2">
    <source>
        <dbReference type="Proteomes" id="UP000024635"/>
    </source>
</evidence>
<organism evidence="1 2">
    <name type="scientific">Ancylostoma ceylanicum</name>
    <dbReference type="NCBI Taxonomy" id="53326"/>
    <lineage>
        <taxon>Eukaryota</taxon>
        <taxon>Metazoa</taxon>
        <taxon>Ecdysozoa</taxon>
        <taxon>Nematoda</taxon>
        <taxon>Chromadorea</taxon>
        <taxon>Rhabditida</taxon>
        <taxon>Rhabditina</taxon>
        <taxon>Rhabditomorpha</taxon>
        <taxon>Strongyloidea</taxon>
        <taxon>Ancylostomatidae</taxon>
        <taxon>Ancylostomatinae</taxon>
        <taxon>Ancylostoma</taxon>
    </lineage>
</organism>
<protein>
    <submittedName>
        <fullName evidence="1">Uncharacterized protein</fullName>
    </submittedName>
</protein>
<accession>A0A016T2Z2</accession>